<dbReference type="AlphaFoldDB" id="A0A317E342"/>
<dbReference type="OrthoDB" id="9798416at2"/>
<dbReference type="Proteomes" id="UP000246077">
    <property type="component" value="Unassembled WGS sequence"/>
</dbReference>
<dbReference type="RefSeq" id="WP_109921979.1">
    <property type="nucleotide sequence ID" value="NZ_QGLF01000004.1"/>
</dbReference>
<accession>A0A317E342</accession>
<dbReference type="NCBIfam" id="TIGR02684">
    <property type="entry name" value="dnstrm_HI1420"/>
    <property type="match status" value="1"/>
</dbReference>
<dbReference type="InterPro" id="IPR014057">
    <property type="entry name" value="HI1420"/>
</dbReference>
<evidence type="ECO:0000313" key="2">
    <source>
        <dbReference type="Proteomes" id="UP000246077"/>
    </source>
</evidence>
<sequence length="65" mass="7169">MTGEETWSRYDTADYLETEEDIAAYLEACVEEGDPTLIAAALGTIARARNMAQLDRDMGVTPDKL</sequence>
<dbReference type="Pfam" id="PF21716">
    <property type="entry name" value="dnstrm_HI1420"/>
    <property type="match status" value="1"/>
</dbReference>
<comment type="caution">
    <text evidence="1">The sequence shown here is derived from an EMBL/GenBank/DDBJ whole genome shotgun (WGS) entry which is preliminary data.</text>
</comment>
<name>A0A317E342_9PROT</name>
<keyword evidence="2" id="KW-1185">Reference proteome</keyword>
<proteinExistence type="predicted"/>
<reference evidence="2" key="1">
    <citation type="submission" date="2018-05" db="EMBL/GenBank/DDBJ databases">
        <title>Zavarzinia sp. HR-AS.</title>
        <authorList>
            <person name="Lee Y."/>
            <person name="Jeon C.O."/>
        </authorList>
    </citation>
    <scope>NUCLEOTIDE SEQUENCE [LARGE SCALE GENOMIC DNA]</scope>
    <source>
        <strain evidence="2">DSM 1231</strain>
    </source>
</reference>
<evidence type="ECO:0000313" key="1">
    <source>
        <dbReference type="EMBL" id="PWR19803.1"/>
    </source>
</evidence>
<organism evidence="1 2">
    <name type="scientific">Zavarzinia compransoris</name>
    <dbReference type="NCBI Taxonomy" id="1264899"/>
    <lineage>
        <taxon>Bacteria</taxon>
        <taxon>Pseudomonadati</taxon>
        <taxon>Pseudomonadota</taxon>
        <taxon>Alphaproteobacteria</taxon>
        <taxon>Rhodospirillales</taxon>
        <taxon>Zavarziniaceae</taxon>
        <taxon>Zavarzinia</taxon>
    </lineage>
</organism>
<gene>
    <name evidence="1" type="ORF">DKG75_15195</name>
</gene>
<protein>
    <submittedName>
        <fullName evidence="1">Putative addiction module antidote protein</fullName>
    </submittedName>
</protein>
<dbReference type="EMBL" id="QGLF01000004">
    <property type="protein sequence ID" value="PWR19803.1"/>
    <property type="molecule type" value="Genomic_DNA"/>
</dbReference>